<evidence type="ECO:0000259" key="5">
    <source>
        <dbReference type="PROSITE" id="PS50835"/>
    </source>
</evidence>
<dbReference type="InterPro" id="IPR036179">
    <property type="entry name" value="Ig-like_dom_sf"/>
</dbReference>
<dbReference type="PROSITE" id="PS50853">
    <property type="entry name" value="FN3"/>
    <property type="match status" value="1"/>
</dbReference>
<dbReference type="OrthoDB" id="6266590at2759"/>
<keyword evidence="3" id="KW-1133">Transmembrane helix</keyword>
<dbReference type="InterPro" id="IPR013783">
    <property type="entry name" value="Ig-like_fold"/>
</dbReference>
<reference evidence="7" key="1">
    <citation type="submission" date="2020-08" db="EMBL/GenBank/DDBJ databases">
        <title>Genome sequencing and assembly of the red palm weevil Rhynchophorus ferrugineus.</title>
        <authorList>
            <person name="Dias G.B."/>
            <person name="Bergman C.M."/>
            <person name="Manee M."/>
        </authorList>
    </citation>
    <scope>NUCLEOTIDE SEQUENCE</scope>
    <source>
        <strain evidence="7">AA-2017</strain>
        <tissue evidence="7">Whole larva</tissue>
    </source>
</reference>
<name>A0A834MFZ0_RHYFE</name>
<keyword evidence="3" id="KW-0812">Transmembrane</keyword>
<dbReference type="InterPro" id="IPR013098">
    <property type="entry name" value="Ig_I-set"/>
</dbReference>
<evidence type="ECO:0000256" key="4">
    <source>
        <dbReference type="SAM" id="SignalP"/>
    </source>
</evidence>
<dbReference type="InterPro" id="IPR007110">
    <property type="entry name" value="Ig-like_dom"/>
</dbReference>
<dbReference type="SMART" id="SM00409">
    <property type="entry name" value="IG"/>
    <property type="match status" value="1"/>
</dbReference>
<proteinExistence type="predicted"/>
<feature type="transmembrane region" description="Helical" evidence="3">
    <location>
        <begin position="222"/>
        <end position="246"/>
    </location>
</feature>
<feature type="compositionally biased region" description="Polar residues" evidence="2">
    <location>
        <begin position="286"/>
        <end position="306"/>
    </location>
</feature>
<dbReference type="SUPFAM" id="SSF48726">
    <property type="entry name" value="Immunoglobulin"/>
    <property type="match status" value="1"/>
</dbReference>
<keyword evidence="4" id="KW-0732">Signal</keyword>
<sequence>MYNTLGPVLCLSFFIISGATKSNIKRVSVDIGKNVTIQCPLHKTKDVMWEREGRTADENIKMNVLENGSLFLQEVDRNDSAIYSCIRENDVKDIRGRVNVTVKTPPPPLVVSIKPSTILALILWDVKGTGGYPIVNFTAQYRLAYSNTSWIPISPNHITPNSRQVEVYNLIPNTTYEFRIWATNQLGKSPIVNVFGTTRNHYPERELARHLLEGADKFDTRWWAVAVGIVMGTLVLLGIGTCALLYQECKTPTVEEEQEVIELVPNIILNPGFEGTAANRTEPDENSNNENPMRLNNNTVVQPRNV</sequence>
<dbReference type="InterPro" id="IPR050964">
    <property type="entry name" value="Striated_Muscle_Regulatory"/>
</dbReference>
<organism evidence="7 8">
    <name type="scientific">Rhynchophorus ferrugineus</name>
    <name type="common">Red palm weevil</name>
    <name type="synonym">Curculio ferrugineus</name>
    <dbReference type="NCBI Taxonomy" id="354439"/>
    <lineage>
        <taxon>Eukaryota</taxon>
        <taxon>Metazoa</taxon>
        <taxon>Ecdysozoa</taxon>
        <taxon>Arthropoda</taxon>
        <taxon>Hexapoda</taxon>
        <taxon>Insecta</taxon>
        <taxon>Pterygota</taxon>
        <taxon>Neoptera</taxon>
        <taxon>Endopterygota</taxon>
        <taxon>Coleoptera</taxon>
        <taxon>Polyphaga</taxon>
        <taxon>Cucujiformia</taxon>
        <taxon>Curculionidae</taxon>
        <taxon>Dryophthorinae</taxon>
        <taxon>Rhynchophorus</taxon>
    </lineage>
</organism>
<dbReference type="AlphaFoldDB" id="A0A834MFZ0"/>
<feature type="domain" description="Ig-like" evidence="5">
    <location>
        <begin position="7"/>
        <end position="101"/>
    </location>
</feature>
<evidence type="ECO:0000313" key="7">
    <source>
        <dbReference type="EMBL" id="KAF7282731.1"/>
    </source>
</evidence>
<dbReference type="PANTHER" id="PTHR13817:SF73">
    <property type="entry name" value="FIBRONECTIN TYPE-III DOMAIN-CONTAINING PROTEIN"/>
    <property type="match status" value="1"/>
</dbReference>
<dbReference type="Gene3D" id="2.60.40.10">
    <property type="entry name" value="Immunoglobulins"/>
    <property type="match status" value="2"/>
</dbReference>
<dbReference type="Proteomes" id="UP000625711">
    <property type="component" value="Unassembled WGS sequence"/>
</dbReference>
<evidence type="ECO:0000313" key="8">
    <source>
        <dbReference type="Proteomes" id="UP000625711"/>
    </source>
</evidence>
<evidence type="ECO:0000256" key="1">
    <source>
        <dbReference type="ARBA" id="ARBA00022737"/>
    </source>
</evidence>
<evidence type="ECO:0000259" key="6">
    <source>
        <dbReference type="PROSITE" id="PS50853"/>
    </source>
</evidence>
<evidence type="ECO:0000256" key="2">
    <source>
        <dbReference type="SAM" id="MobiDB-lite"/>
    </source>
</evidence>
<dbReference type="SMART" id="SM00408">
    <property type="entry name" value="IGc2"/>
    <property type="match status" value="1"/>
</dbReference>
<dbReference type="EMBL" id="JAACXV010000159">
    <property type="protein sequence ID" value="KAF7282731.1"/>
    <property type="molecule type" value="Genomic_DNA"/>
</dbReference>
<dbReference type="GO" id="GO:0009653">
    <property type="term" value="P:anatomical structure morphogenesis"/>
    <property type="evidence" value="ECO:0007669"/>
    <property type="project" value="UniProtKB-ARBA"/>
</dbReference>
<feature type="domain" description="Fibronectin type-III" evidence="6">
    <location>
        <begin position="105"/>
        <end position="204"/>
    </location>
</feature>
<protein>
    <submittedName>
        <fullName evidence="7">Uncharacterized protein</fullName>
    </submittedName>
</protein>
<dbReference type="GO" id="GO:0030154">
    <property type="term" value="P:cell differentiation"/>
    <property type="evidence" value="ECO:0007669"/>
    <property type="project" value="UniProtKB-ARBA"/>
</dbReference>
<keyword evidence="8" id="KW-1185">Reference proteome</keyword>
<dbReference type="InterPro" id="IPR003598">
    <property type="entry name" value="Ig_sub2"/>
</dbReference>
<evidence type="ECO:0000256" key="3">
    <source>
        <dbReference type="SAM" id="Phobius"/>
    </source>
</evidence>
<dbReference type="InterPro" id="IPR003599">
    <property type="entry name" value="Ig_sub"/>
</dbReference>
<dbReference type="Pfam" id="PF07679">
    <property type="entry name" value="I-set"/>
    <property type="match status" value="1"/>
</dbReference>
<keyword evidence="1" id="KW-0677">Repeat</keyword>
<feature type="chain" id="PRO_5032740045" evidence="4">
    <location>
        <begin position="20"/>
        <end position="306"/>
    </location>
</feature>
<feature type="region of interest" description="Disordered" evidence="2">
    <location>
        <begin position="274"/>
        <end position="306"/>
    </location>
</feature>
<dbReference type="Pfam" id="PF00041">
    <property type="entry name" value="fn3"/>
    <property type="match status" value="1"/>
</dbReference>
<keyword evidence="3" id="KW-0472">Membrane</keyword>
<dbReference type="PROSITE" id="PS50835">
    <property type="entry name" value="IG_LIKE"/>
    <property type="match status" value="1"/>
</dbReference>
<dbReference type="SUPFAM" id="SSF49265">
    <property type="entry name" value="Fibronectin type III"/>
    <property type="match status" value="1"/>
</dbReference>
<dbReference type="SMART" id="SM00060">
    <property type="entry name" value="FN3"/>
    <property type="match status" value="1"/>
</dbReference>
<dbReference type="PANTHER" id="PTHR13817">
    <property type="entry name" value="TITIN"/>
    <property type="match status" value="1"/>
</dbReference>
<comment type="caution">
    <text evidence="7">The sequence shown here is derived from an EMBL/GenBank/DDBJ whole genome shotgun (WGS) entry which is preliminary data.</text>
</comment>
<feature type="signal peptide" evidence="4">
    <location>
        <begin position="1"/>
        <end position="19"/>
    </location>
</feature>
<accession>A0A834MFZ0</accession>
<dbReference type="CDD" id="cd00063">
    <property type="entry name" value="FN3"/>
    <property type="match status" value="1"/>
</dbReference>
<gene>
    <name evidence="7" type="ORF">GWI33_002121</name>
</gene>
<dbReference type="InterPro" id="IPR036116">
    <property type="entry name" value="FN3_sf"/>
</dbReference>
<dbReference type="InterPro" id="IPR003961">
    <property type="entry name" value="FN3_dom"/>
</dbReference>